<evidence type="ECO:0000313" key="1">
    <source>
        <dbReference type="EMBL" id="GBN89572.1"/>
    </source>
</evidence>
<dbReference type="EMBL" id="BGPR01022855">
    <property type="protein sequence ID" value="GBN89572.1"/>
    <property type="molecule type" value="Genomic_DNA"/>
</dbReference>
<keyword evidence="2" id="KW-1185">Reference proteome</keyword>
<evidence type="ECO:0000313" key="2">
    <source>
        <dbReference type="Proteomes" id="UP000499080"/>
    </source>
</evidence>
<organism evidence="1 2">
    <name type="scientific">Araneus ventricosus</name>
    <name type="common">Orbweaver spider</name>
    <name type="synonym">Epeira ventricosa</name>
    <dbReference type="NCBI Taxonomy" id="182803"/>
    <lineage>
        <taxon>Eukaryota</taxon>
        <taxon>Metazoa</taxon>
        <taxon>Ecdysozoa</taxon>
        <taxon>Arthropoda</taxon>
        <taxon>Chelicerata</taxon>
        <taxon>Arachnida</taxon>
        <taxon>Araneae</taxon>
        <taxon>Araneomorphae</taxon>
        <taxon>Entelegynae</taxon>
        <taxon>Araneoidea</taxon>
        <taxon>Araneidae</taxon>
        <taxon>Araneus</taxon>
    </lineage>
</organism>
<reference evidence="1 2" key="1">
    <citation type="journal article" date="2019" name="Sci. Rep.">
        <title>Orb-weaving spider Araneus ventricosus genome elucidates the spidroin gene catalogue.</title>
        <authorList>
            <person name="Kono N."/>
            <person name="Nakamura H."/>
            <person name="Ohtoshi R."/>
            <person name="Moran D.A.P."/>
            <person name="Shinohara A."/>
            <person name="Yoshida Y."/>
            <person name="Fujiwara M."/>
            <person name="Mori M."/>
            <person name="Tomita M."/>
            <person name="Arakawa K."/>
        </authorList>
    </citation>
    <scope>NUCLEOTIDE SEQUENCE [LARGE SCALE GENOMIC DNA]</scope>
</reference>
<comment type="caution">
    <text evidence="1">The sequence shown here is derived from an EMBL/GenBank/DDBJ whole genome shotgun (WGS) entry which is preliminary data.</text>
</comment>
<dbReference type="AlphaFoldDB" id="A0A4Y2SMM7"/>
<name>A0A4Y2SMM7_ARAVE</name>
<dbReference type="Proteomes" id="UP000499080">
    <property type="component" value="Unassembled WGS sequence"/>
</dbReference>
<protein>
    <submittedName>
        <fullName evidence="1">Uncharacterized protein</fullName>
    </submittedName>
</protein>
<gene>
    <name evidence="1" type="ORF">AVEN_185757_1</name>
</gene>
<accession>A0A4Y2SMM7</accession>
<proteinExistence type="predicted"/>
<sequence length="148" mass="16536">MNAVSTPGSEEFEVLSLSCIEIVQGRGGLVARSRLRGQRLLGSKPDSTEDLPFMWAWSTQTLTSWAKRPPADVVRKFGEGMPSQAPFSTSVQEVRRKNSPRIASKREDLYYIKRLCVEQEGPLFLSPRWQRSVCLPISTLTPSIPLTG</sequence>